<dbReference type="Pfam" id="PF01699">
    <property type="entry name" value="Na_Ca_ex"/>
    <property type="match status" value="2"/>
</dbReference>
<proteinExistence type="predicted"/>
<evidence type="ECO:0000256" key="2">
    <source>
        <dbReference type="ARBA" id="ARBA00022692"/>
    </source>
</evidence>
<dbReference type="PANTHER" id="PTHR10846">
    <property type="entry name" value="SODIUM/POTASSIUM/CALCIUM EXCHANGER"/>
    <property type="match status" value="1"/>
</dbReference>
<evidence type="ECO:0000259" key="6">
    <source>
        <dbReference type="Pfam" id="PF01699"/>
    </source>
</evidence>
<feature type="transmembrane region" description="Helical" evidence="5">
    <location>
        <begin position="272"/>
        <end position="289"/>
    </location>
</feature>
<dbReference type="InterPro" id="IPR044880">
    <property type="entry name" value="NCX_ion-bd_dom_sf"/>
</dbReference>
<feature type="transmembrane region" description="Helical" evidence="5">
    <location>
        <begin position="298"/>
        <end position="315"/>
    </location>
</feature>
<gene>
    <name evidence="7" type="primary">yrbG</name>
    <name evidence="7" type="ORF">SOPEG_0162</name>
</gene>
<dbReference type="NCBIfam" id="TIGR00367">
    <property type="entry name" value="calcium/sodium antiporter"/>
    <property type="match status" value="1"/>
</dbReference>
<feature type="domain" description="Sodium/calcium exchanger membrane region" evidence="6">
    <location>
        <begin position="173"/>
        <end position="314"/>
    </location>
</feature>
<organism evidence="7 8">
    <name type="scientific">Candidatus Sodalis pierantonii str. SOPE</name>
    <dbReference type="NCBI Taxonomy" id="2342"/>
    <lineage>
        <taxon>Bacteria</taxon>
        <taxon>Pseudomonadati</taxon>
        <taxon>Pseudomonadota</taxon>
        <taxon>Gammaproteobacteria</taxon>
        <taxon>Enterobacterales</taxon>
        <taxon>Bruguierivoracaceae</taxon>
        <taxon>Sodalis</taxon>
    </lineage>
</organism>
<dbReference type="PATRIC" id="fig|2342.5.peg.128"/>
<evidence type="ECO:0000256" key="4">
    <source>
        <dbReference type="ARBA" id="ARBA00023136"/>
    </source>
</evidence>
<keyword evidence="8" id="KW-1185">Reference proteome</keyword>
<dbReference type="STRING" id="2342.SOPEG_0162"/>
<feature type="domain" description="Sodium/calcium exchanger membrane region" evidence="6">
    <location>
        <begin position="5"/>
        <end position="142"/>
    </location>
</feature>
<feature type="transmembrane region" description="Helical" evidence="5">
    <location>
        <begin position="73"/>
        <end position="93"/>
    </location>
</feature>
<dbReference type="Proteomes" id="UP000019025">
    <property type="component" value="Chromosome"/>
</dbReference>
<feature type="transmembrane region" description="Helical" evidence="5">
    <location>
        <begin position="170"/>
        <end position="188"/>
    </location>
</feature>
<dbReference type="RefSeq" id="WP_038468016.1">
    <property type="nucleotide sequence ID" value="NZ_CP006568.1"/>
</dbReference>
<dbReference type="NCBIfam" id="NF008005">
    <property type="entry name" value="PRK10734.1"/>
    <property type="match status" value="1"/>
</dbReference>
<sequence length="316" mass="33527">MLFATSLLIIGLILLVYGADRLVYSAAVLSRSLGVAPWLVGCTIVAFGTSLPELLVSVTAALNNQIDMAVGNILGSNIINIMLIVGGAAFIRPVTFRSDIVRRELPLLPLITLLCGLLLADHSLGRLDGVLLLAAGYLLIIVTISRLALHEGSDTLTREQLAELPQDSNNTVAVLWLVLAFIIMPISARMVSDNASVLARYFGLSDLIVGLTVLAIGTSLPELATLVAGALKGENDIALGNVIGSNIFNSVIVLGVPALLPPGPFNPDAFARDYWVMLVASIILAALCLRKRRRINRLSGTLLVCGFIAYLAVLLI</sequence>
<protein>
    <submittedName>
        <fullName evidence="7">Inner membrane protein YrbG predicted calcium/sodium:proton antiporter</fullName>
    </submittedName>
</protein>
<dbReference type="eggNOG" id="COG0530">
    <property type="taxonomic scope" value="Bacteria"/>
</dbReference>
<name>W0HGQ5_9GAMM</name>
<dbReference type="Gene3D" id="1.20.1420.30">
    <property type="entry name" value="NCX, central ion-binding region"/>
    <property type="match status" value="1"/>
</dbReference>
<dbReference type="PANTHER" id="PTHR10846:SF8">
    <property type="entry name" value="INNER MEMBRANE PROTEIN YRBG"/>
    <property type="match status" value="1"/>
</dbReference>
<evidence type="ECO:0000313" key="7">
    <source>
        <dbReference type="EMBL" id="AHF72906.1"/>
    </source>
</evidence>
<keyword evidence="3 5" id="KW-1133">Transmembrane helix</keyword>
<feature type="transmembrane region" description="Helical" evidence="5">
    <location>
        <begin position="130"/>
        <end position="149"/>
    </location>
</feature>
<dbReference type="GO" id="GO:0008273">
    <property type="term" value="F:calcium, potassium:sodium antiporter activity"/>
    <property type="evidence" value="ECO:0007669"/>
    <property type="project" value="TreeGrafter"/>
</dbReference>
<dbReference type="GO" id="GO:0005262">
    <property type="term" value="F:calcium channel activity"/>
    <property type="evidence" value="ECO:0007669"/>
    <property type="project" value="TreeGrafter"/>
</dbReference>
<accession>W0HGQ5</accession>
<dbReference type="GO" id="GO:0006874">
    <property type="term" value="P:intracellular calcium ion homeostasis"/>
    <property type="evidence" value="ECO:0007669"/>
    <property type="project" value="TreeGrafter"/>
</dbReference>
<evidence type="ECO:0000256" key="5">
    <source>
        <dbReference type="SAM" id="Phobius"/>
    </source>
</evidence>
<dbReference type="KEGG" id="pes:SOPEG_0162"/>
<evidence type="ECO:0000313" key="8">
    <source>
        <dbReference type="Proteomes" id="UP000019025"/>
    </source>
</evidence>
<keyword evidence="4 5" id="KW-0472">Membrane</keyword>
<dbReference type="InterPro" id="IPR004481">
    <property type="entry name" value="K/Na/Ca-exchanger"/>
</dbReference>
<dbReference type="EMBL" id="CP006568">
    <property type="protein sequence ID" value="AHF72906.1"/>
    <property type="molecule type" value="Genomic_DNA"/>
</dbReference>
<dbReference type="GO" id="GO:0005886">
    <property type="term" value="C:plasma membrane"/>
    <property type="evidence" value="ECO:0007669"/>
    <property type="project" value="TreeGrafter"/>
</dbReference>
<feature type="transmembrane region" description="Helical" evidence="5">
    <location>
        <begin position="238"/>
        <end position="260"/>
    </location>
</feature>
<reference evidence="7 8" key="1">
    <citation type="journal article" date="2014" name="Genome Biol. Evol.">
        <title>Genome degeneration and adaptation in a nascent stage of symbiosis.</title>
        <authorList>
            <person name="Oakeson K.F."/>
            <person name="Gil R."/>
            <person name="Clayton A.L."/>
            <person name="Dunn D.M."/>
            <person name="von Niederhausern A.C."/>
            <person name="Hamil C."/>
            <person name="Aoyagi A."/>
            <person name="Duval B."/>
            <person name="Baca A."/>
            <person name="Silva F.J."/>
            <person name="Vallier A."/>
            <person name="Jackson D.G."/>
            <person name="Latorre A."/>
            <person name="Weiss R.B."/>
            <person name="Heddi A."/>
            <person name="Moya A."/>
            <person name="Dale C."/>
        </authorList>
    </citation>
    <scope>NUCLEOTIDE SEQUENCE [LARGE SCALE GENOMIC DNA]</scope>
    <source>
        <strain evidence="8">none</strain>
    </source>
</reference>
<dbReference type="AlphaFoldDB" id="W0HGQ5"/>
<comment type="subcellular location">
    <subcellularLocation>
        <location evidence="1">Membrane</location>
        <topology evidence="1">Multi-pass membrane protein</topology>
    </subcellularLocation>
</comment>
<evidence type="ECO:0000256" key="3">
    <source>
        <dbReference type="ARBA" id="ARBA00022989"/>
    </source>
</evidence>
<evidence type="ECO:0000256" key="1">
    <source>
        <dbReference type="ARBA" id="ARBA00004141"/>
    </source>
</evidence>
<dbReference type="InterPro" id="IPR004837">
    <property type="entry name" value="NaCa_Exmemb"/>
</dbReference>
<keyword evidence="2 5" id="KW-0812">Transmembrane</keyword>
<dbReference type="HOGENOM" id="CLU_007948_0_2_6"/>
<feature type="transmembrane region" description="Helical" evidence="5">
    <location>
        <begin position="208"/>
        <end position="231"/>
    </location>
</feature>